<proteinExistence type="predicted"/>
<dbReference type="AlphaFoldDB" id="A0A5Q0BL56"/>
<dbReference type="EMBL" id="CP044205">
    <property type="protein sequence ID" value="QFY42934.1"/>
    <property type="molecule type" value="Genomic_DNA"/>
</dbReference>
<dbReference type="RefSeq" id="WP_153248923.1">
    <property type="nucleotide sequence ID" value="NZ_CP044205.1"/>
</dbReference>
<organism evidence="1 2">
    <name type="scientific">Candidatus Methylospira mobilis</name>
    <dbReference type="NCBI Taxonomy" id="1808979"/>
    <lineage>
        <taxon>Bacteria</taxon>
        <taxon>Pseudomonadati</taxon>
        <taxon>Pseudomonadota</taxon>
        <taxon>Gammaproteobacteria</taxon>
        <taxon>Methylococcales</taxon>
        <taxon>Methylococcaceae</taxon>
        <taxon>Candidatus Methylospira</taxon>
    </lineage>
</organism>
<keyword evidence="2" id="KW-1185">Reference proteome</keyword>
<sequence length="138" mass="15367">MSILIIAGGQAVAENKADAATADSWSESTLSEKTQQQIQTEALNYQKCLNQQLMAGFPTETDPRAVTDTILRRCEEQLIPIKKTFDAEKVPDEISNRYLRQKRTQGARNVLKFVMSAQAVKAAEAASKQIDNQNNQPR</sequence>
<gene>
    <name evidence="1" type="ORF">F6R98_10185</name>
</gene>
<dbReference type="OrthoDB" id="5569812at2"/>
<dbReference type="InParanoid" id="A0A5Q0BL56"/>
<name>A0A5Q0BL56_9GAMM</name>
<dbReference type="Proteomes" id="UP000325755">
    <property type="component" value="Chromosome"/>
</dbReference>
<reference evidence="1 2" key="1">
    <citation type="submission" date="2019-09" db="EMBL/GenBank/DDBJ databases">
        <title>Ecophysiology of the spiral-shaped methanotroph Methylospira mobilis as revealed by the complete genome sequence.</title>
        <authorList>
            <person name="Oshkin I.Y."/>
            <person name="Dedysh S.N."/>
            <person name="Miroshnikov K."/>
            <person name="Danilova O.V."/>
            <person name="Hakobyan A."/>
            <person name="Liesack W."/>
        </authorList>
    </citation>
    <scope>NUCLEOTIDE SEQUENCE [LARGE SCALE GENOMIC DNA]</scope>
    <source>
        <strain evidence="1 2">Shm1</strain>
    </source>
</reference>
<dbReference type="KEGG" id="mmob:F6R98_10185"/>
<accession>A0A5Q0BL56</accession>
<protein>
    <submittedName>
        <fullName evidence="1">Uncharacterized protein</fullName>
    </submittedName>
</protein>
<evidence type="ECO:0000313" key="2">
    <source>
        <dbReference type="Proteomes" id="UP000325755"/>
    </source>
</evidence>
<evidence type="ECO:0000313" key="1">
    <source>
        <dbReference type="EMBL" id="QFY42934.1"/>
    </source>
</evidence>